<name>A0A8J3G5Y8_9BACT</name>
<dbReference type="EMBL" id="BMYF01000017">
    <property type="protein sequence ID" value="GHB44156.1"/>
    <property type="molecule type" value="Genomic_DNA"/>
</dbReference>
<keyword evidence="3" id="KW-1185">Reference proteome</keyword>
<dbReference type="GO" id="GO:0071281">
    <property type="term" value="P:cellular response to iron ion"/>
    <property type="evidence" value="ECO:0007669"/>
    <property type="project" value="TreeGrafter"/>
</dbReference>
<dbReference type="Pfam" id="PF01497">
    <property type="entry name" value="Peripla_BP_2"/>
    <property type="match status" value="1"/>
</dbReference>
<proteinExistence type="predicted"/>
<feature type="domain" description="Fe/B12 periplasmic-binding" evidence="1">
    <location>
        <begin position="95"/>
        <end position="368"/>
    </location>
</feature>
<organism evidence="2 3">
    <name type="scientific">Mongoliitalea lutea</name>
    <dbReference type="NCBI Taxonomy" id="849756"/>
    <lineage>
        <taxon>Bacteria</taxon>
        <taxon>Pseudomonadati</taxon>
        <taxon>Bacteroidota</taxon>
        <taxon>Cytophagia</taxon>
        <taxon>Cytophagales</taxon>
        <taxon>Cyclobacteriaceae</taxon>
        <taxon>Mongoliitalea</taxon>
    </lineage>
</organism>
<comment type="caution">
    <text evidence="2">The sequence shown here is derived from an EMBL/GenBank/DDBJ whole genome shotgun (WGS) entry which is preliminary data.</text>
</comment>
<dbReference type="PROSITE" id="PS50983">
    <property type="entry name" value="FE_B12_PBP"/>
    <property type="match status" value="1"/>
</dbReference>
<reference evidence="2" key="2">
    <citation type="submission" date="2020-09" db="EMBL/GenBank/DDBJ databases">
        <authorList>
            <person name="Sun Q."/>
            <person name="Kim S."/>
        </authorList>
    </citation>
    <scope>NUCLEOTIDE SEQUENCE</scope>
    <source>
        <strain evidence="2">KCTC 23224</strain>
    </source>
</reference>
<dbReference type="SUPFAM" id="SSF53807">
    <property type="entry name" value="Helical backbone' metal receptor"/>
    <property type="match status" value="1"/>
</dbReference>
<sequence>MRVFKAIFLCFGMLLFLLVGCATKESIESLELERLPLSYAEGFQVEKGEGFWVVTVTQAFPGAKESFSYLILEEESNSSLDAKGFDAVIQLPVSEVILTSTTQVPHLDYLGATDLLVGFPNLDLISSVSTRTRITKGLVKDLGNAPSANIERVLEIAPDWMMVSTLGEDLSYLGILKKGGVSAVINGEYVEQHPLGRAEWIKFTGVLVGKWDEAVAVFEEIEQRYLKTLDLLKTQELSKPTVLSGVMYKDIWYMPGADSWGARLLAEAGGDYLFQDQKGFGSSQLSYEVVLDRGQEATFWIGAADFPSLQAMGEAEPRYRAFDAWKNGNIYTYTQKKGETGGLEYFELGYLRPDLIVKDLMMIFYPELFPDESMYFYQKIE</sequence>
<dbReference type="AlphaFoldDB" id="A0A8J3G5Y8"/>
<evidence type="ECO:0000313" key="2">
    <source>
        <dbReference type="EMBL" id="GHB44156.1"/>
    </source>
</evidence>
<dbReference type="RefSeq" id="WP_229800636.1">
    <property type="nucleotide sequence ID" value="NZ_BMYF01000017.1"/>
</dbReference>
<dbReference type="PANTHER" id="PTHR30535">
    <property type="entry name" value="VITAMIN B12-BINDING PROTEIN"/>
    <property type="match status" value="1"/>
</dbReference>
<accession>A0A8J3G5Y8</accession>
<dbReference type="PROSITE" id="PS51257">
    <property type="entry name" value="PROKAR_LIPOPROTEIN"/>
    <property type="match status" value="1"/>
</dbReference>
<dbReference type="PANTHER" id="PTHR30535:SF34">
    <property type="entry name" value="MOLYBDATE-BINDING PROTEIN MOLA"/>
    <property type="match status" value="1"/>
</dbReference>
<reference evidence="2" key="1">
    <citation type="journal article" date="2014" name="Int. J. Syst. Evol. Microbiol.">
        <title>Complete genome sequence of Corynebacterium casei LMG S-19264T (=DSM 44701T), isolated from a smear-ripened cheese.</title>
        <authorList>
            <consortium name="US DOE Joint Genome Institute (JGI-PGF)"/>
            <person name="Walter F."/>
            <person name="Albersmeier A."/>
            <person name="Kalinowski J."/>
            <person name="Ruckert C."/>
        </authorList>
    </citation>
    <scope>NUCLEOTIDE SEQUENCE</scope>
    <source>
        <strain evidence="2">KCTC 23224</strain>
    </source>
</reference>
<gene>
    <name evidence="2" type="ORF">GCM10008106_26430</name>
</gene>
<dbReference type="Gene3D" id="3.40.50.1980">
    <property type="entry name" value="Nitrogenase molybdenum iron protein domain"/>
    <property type="match status" value="2"/>
</dbReference>
<evidence type="ECO:0000313" key="3">
    <source>
        <dbReference type="Proteomes" id="UP000642809"/>
    </source>
</evidence>
<evidence type="ECO:0000259" key="1">
    <source>
        <dbReference type="PROSITE" id="PS50983"/>
    </source>
</evidence>
<protein>
    <submittedName>
        <fullName evidence="2">ABC transporter substrate-binding protein</fullName>
    </submittedName>
</protein>
<dbReference type="InterPro" id="IPR002491">
    <property type="entry name" value="ABC_transptr_periplasmic_BD"/>
</dbReference>
<dbReference type="InterPro" id="IPR050902">
    <property type="entry name" value="ABC_Transporter_SBP"/>
</dbReference>
<dbReference type="Proteomes" id="UP000642809">
    <property type="component" value="Unassembled WGS sequence"/>
</dbReference>